<evidence type="ECO:0000256" key="10">
    <source>
        <dbReference type="ARBA" id="ARBA00022840"/>
    </source>
</evidence>
<dbReference type="GO" id="GO:0030295">
    <property type="term" value="F:protein kinase activator activity"/>
    <property type="evidence" value="ECO:0007669"/>
    <property type="project" value="TreeGrafter"/>
</dbReference>
<protein>
    <recommendedName>
        <fullName evidence="3">histidine kinase</fullName>
        <ecNumber evidence="3">2.7.13.3</ecNumber>
    </recommendedName>
</protein>
<dbReference type="PANTHER" id="PTHR42878:SF7">
    <property type="entry name" value="SENSOR HISTIDINE KINASE GLRK"/>
    <property type="match status" value="1"/>
</dbReference>
<comment type="caution">
    <text evidence="17">The sequence shown here is derived from an EMBL/GenBank/DDBJ whole genome shotgun (WGS) entry which is preliminary data.</text>
</comment>
<evidence type="ECO:0000256" key="3">
    <source>
        <dbReference type="ARBA" id="ARBA00012438"/>
    </source>
</evidence>
<dbReference type="GO" id="GO:0005886">
    <property type="term" value="C:plasma membrane"/>
    <property type="evidence" value="ECO:0007669"/>
    <property type="project" value="UniProtKB-SubCell"/>
</dbReference>
<dbReference type="SUPFAM" id="SSF103190">
    <property type="entry name" value="Sensory domain-like"/>
    <property type="match status" value="1"/>
</dbReference>
<dbReference type="RefSeq" id="WP_349244094.1">
    <property type="nucleotide sequence ID" value="NZ_JASCXX010000006.1"/>
</dbReference>
<comment type="catalytic activity">
    <reaction evidence="1">
        <text>ATP + protein L-histidine = ADP + protein N-phospho-L-histidine.</text>
        <dbReference type="EC" id="2.7.13.3"/>
    </reaction>
</comment>
<dbReference type="Pfam" id="PF17202">
    <property type="entry name" value="sCache_3_3"/>
    <property type="match status" value="1"/>
</dbReference>
<dbReference type="InterPro" id="IPR003594">
    <property type="entry name" value="HATPase_dom"/>
</dbReference>
<evidence type="ECO:0000256" key="11">
    <source>
        <dbReference type="ARBA" id="ARBA00022989"/>
    </source>
</evidence>
<keyword evidence="7 14" id="KW-0812">Transmembrane</keyword>
<dbReference type="InterPro" id="IPR033463">
    <property type="entry name" value="sCache_3"/>
</dbReference>
<feature type="domain" description="HAMP" evidence="16">
    <location>
        <begin position="311"/>
        <end position="364"/>
    </location>
</feature>
<dbReference type="Gene3D" id="6.10.340.10">
    <property type="match status" value="1"/>
</dbReference>
<dbReference type="GO" id="GO:0005524">
    <property type="term" value="F:ATP binding"/>
    <property type="evidence" value="ECO:0007669"/>
    <property type="project" value="UniProtKB-KW"/>
</dbReference>
<dbReference type="SUPFAM" id="SSF158472">
    <property type="entry name" value="HAMP domain-like"/>
    <property type="match status" value="1"/>
</dbReference>
<dbReference type="GO" id="GO:0007234">
    <property type="term" value="P:osmosensory signaling via phosphorelay pathway"/>
    <property type="evidence" value="ECO:0007669"/>
    <property type="project" value="TreeGrafter"/>
</dbReference>
<evidence type="ECO:0000256" key="2">
    <source>
        <dbReference type="ARBA" id="ARBA00004651"/>
    </source>
</evidence>
<feature type="transmembrane region" description="Helical" evidence="14">
    <location>
        <begin position="6"/>
        <end position="23"/>
    </location>
</feature>
<dbReference type="EC" id="2.7.13.3" evidence="3"/>
<evidence type="ECO:0000256" key="14">
    <source>
        <dbReference type="SAM" id="Phobius"/>
    </source>
</evidence>
<keyword evidence="10" id="KW-0067">ATP-binding</keyword>
<name>A0AAW6TY90_9BACT</name>
<dbReference type="CDD" id="cd00075">
    <property type="entry name" value="HATPase"/>
    <property type="match status" value="1"/>
</dbReference>
<evidence type="ECO:0000256" key="7">
    <source>
        <dbReference type="ARBA" id="ARBA00022692"/>
    </source>
</evidence>
<dbReference type="PROSITE" id="PS50885">
    <property type="entry name" value="HAMP"/>
    <property type="match status" value="1"/>
</dbReference>
<keyword evidence="4" id="KW-1003">Cell membrane</keyword>
<dbReference type="Gene3D" id="1.10.287.130">
    <property type="match status" value="1"/>
</dbReference>
<evidence type="ECO:0000256" key="4">
    <source>
        <dbReference type="ARBA" id="ARBA00022475"/>
    </source>
</evidence>
<feature type="domain" description="Histidine kinase" evidence="15">
    <location>
        <begin position="386"/>
        <end position="603"/>
    </location>
</feature>
<organism evidence="17 18">
    <name type="scientific">Anaerobaca lacustris</name>
    <dbReference type="NCBI Taxonomy" id="3044600"/>
    <lineage>
        <taxon>Bacteria</taxon>
        <taxon>Pseudomonadati</taxon>
        <taxon>Planctomycetota</taxon>
        <taxon>Phycisphaerae</taxon>
        <taxon>Sedimentisphaerales</taxon>
        <taxon>Anaerobacaceae</taxon>
        <taxon>Anaerobaca</taxon>
    </lineage>
</organism>
<dbReference type="InterPro" id="IPR004358">
    <property type="entry name" value="Sig_transdc_His_kin-like_C"/>
</dbReference>
<dbReference type="PANTHER" id="PTHR42878">
    <property type="entry name" value="TWO-COMPONENT HISTIDINE KINASE"/>
    <property type="match status" value="1"/>
</dbReference>
<dbReference type="InterPro" id="IPR036890">
    <property type="entry name" value="HATPase_C_sf"/>
</dbReference>
<dbReference type="Gene3D" id="3.30.565.10">
    <property type="entry name" value="Histidine kinase-like ATPase, C-terminal domain"/>
    <property type="match status" value="1"/>
</dbReference>
<dbReference type="PROSITE" id="PS50109">
    <property type="entry name" value="HIS_KIN"/>
    <property type="match status" value="1"/>
</dbReference>
<dbReference type="EMBL" id="JASCXX010000006">
    <property type="protein sequence ID" value="MDI6448684.1"/>
    <property type="molecule type" value="Genomic_DNA"/>
</dbReference>
<keyword evidence="18" id="KW-1185">Reference proteome</keyword>
<keyword evidence="12" id="KW-0902">Two-component regulatory system</keyword>
<reference evidence="17" key="1">
    <citation type="submission" date="2023-05" db="EMBL/GenBank/DDBJ databases">
        <title>Anaerotaeda fermentans gen. nov., sp. nov., a novel anaerobic planctomycete of the new family within the order Sedimentisphaerales isolated from Taman Peninsula, Russia.</title>
        <authorList>
            <person name="Khomyakova M.A."/>
            <person name="Merkel A.Y."/>
            <person name="Slobodkin A.I."/>
        </authorList>
    </citation>
    <scope>NUCLEOTIDE SEQUENCE</scope>
    <source>
        <strain evidence="17">M17dextr</strain>
    </source>
</reference>
<dbReference type="InterPro" id="IPR036097">
    <property type="entry name" value="HisK_dim/P_sf"/>
</dbReference>
<dbReference type="GO" id="GO:0000155">
    <property type="term" value="F:phosphorelay sensor kinase activity"/>
    <property type="evidence" value="ECO:0007669"/>
    <property type="project" value="InterPro"/>
</dbReference>
<dbReference type="GO" id="GO:0000156">
    <property type="term" value="F:phosphorelay response regulator activity"/>
    <property type="evidence" value="ECO:0007669"/>
    <property type="project" value="TreeGrafter"/>
</dbReference>
<accession>A0AAW6TY90</accession>
<dbReference type="AlphaFoldDB" id="A0AAW6TY90"/>
<keyword evidence="9" id="KW-0418">Kinase</keyword>
<evidence type="ECO:0000256" key="12">
    <source>
        <dbReference type="ARBA" id="ARBA00023012"/>
    </source>
</evidence>
<comment type="subcellular location">
    <subcellularLocation>
        <location evidence="2">Cell membrane</location>
        <topology evidence="2">Multi-pass membrane protein</topology>
    </subcellularLocation>
</comment>
<dbReference type="InterPro" id="IPR005467">
    <property type="entry name" value="His_kinase_dom"/>
</dbReference>
<evidence type="ECO:0000256" key="6">
    <source>
        <dbReference type="ARBA" id="ARBA00022679"/>
    </source>
</evidence>
<evidence type="ECO:0000313" key="17">
    <source>
        <dbReference type="EMBL" id="MDI6448684.1"/>
    </source>
</evidence>
<evidence type="ECO:0000259" key="16">
    <source>
        <dbReference type="PROSITE" id="PS50885"/>
    </source>
</evidence>
<evidence type="ECO:0000313" key="18">
    <source>
        <dbReference type="Proteomes" id="UP001431776"/>
    </source>
</evidence>
<keyword evidence="8" id="KW-0547">Nucleotide-binding</keyword>
<keyword evidence="13 14" id="KW-0472">Membrane</keyword>
<evidence type="ECO:0000256" key="8">
    <source>
        <dbReference type="ARBA" id="ARBA00022741"/>
    </source>
</evidence>
<dbReference type="InterPro" id="IPR050351">
    <property type="entry name" value="BphY/WalK/GraS-like"/>
</dbReference>
<evidence type="ECO:0000256" key="13">
    <source>
        <dbReference type="ARBA" id="ARBA00023136"/>
    </source>
</evidence>
<dbReference type="Proteomes" id="UP001431776">
    <property type="component" value="Unassembled WGS sequence"/>
</dbReference>
<dbReference type="CDD" id="cd06225">
    <property type="entry name" value="HAMP"/>
    <property type="match status" value="1"/>
</dbReference>
<dbReference type="Pfam" id="PF02518">
    <property type="entry name" value="HATPase_c"/>
    <property type="match status" value="1"/>
</dbReference>
<dbReference type="SMART" id="SM00387">
    <property type="entry name" value="HATPase_c"/>
    <property type="match status" value="1"/>
</dbReference>
<dbReference type="SUPFAM" id="SSF55874">
    <property type="entry name" value="ATPase domain of HSP90 chaperone/DNA topoisomerase II/histidine kinase"/>
    <property type="match status" value="1"/>
</dbReference>
<proteinExistence type="predicted"/>
<feature type="transmembrane region" description="Helical" evidence="14">
    <location>
        <begin position="287"/>
        <end position="313"/>
    </location>
</feature>
<keyword evidence="5" id="KW-0597">Phosphoprotein</keyword>
<sequence length="603" mass="67103">MISFFVVVLTLSVSIALLGYYVIEHDIFRRTERKVLNDLKVARMVYTGEIDRIGQGLRLVPPDGDLEELRHRLDLHYLRYVPAAAFASLRSDLARLAAADGRARGGTRRMSPEELDLLPGDFAGKRRIQIKATPMAGPTEREVLDYVMAKEYVVPVTGEAGRVDGVLYGGRIVNRDYTFVDRIRDLVYSRELYRGKPVGTVTIFQDDVRISTNVLDENGQRAIGTRVSAQVYEKVVKEGQVWHDRAFVVTDWYKTAYEPIRDIEGEVIGILYVGTLEQPFSDTARQILLIFLAAVGAATVIAVLFSFVLAGALSKPLTQVVHASECLASGDWGCQVNANTSIKDINSMAEAFNAMAIGLKERQESLRVSNEKLAAMNKSYVDLIGFVAHELKGILASAVMNAYAVRDGYLGMVNFKQRKALDSVARNLDYLDATVKKFLNLGRVERGELEVHKTTLNLKKDVFDASMHSLAAISLRKKLDISNEIDPSLDVQADADLMQIVANNLVSNAIKYSPDAGRISVTARPINGKVEVDVYNDSTPISEEQRARLFQKFSRLDSPETKKVKGTGLGLYITKQIIERHGGSIRVEPREHGNSFVFQIERN</sequence>
<evidence type="ECO:0000256" key="1">
    <source>
        <dbReference type="ARBA" id="ARBA00000085"/>
    </source>
</evidence>
<keyword evidence="11 14" id="KW-1133">Transmembrane helix</keyword>
<keyword evidence="6" id="KW-0808">Transferase</keyword>
<dbReference type="InterPro" id="IPR003660">
    <property type="entry name" value="HAMP_dom"/>
</dbReference>
<evidence type="ECO:0000256" key="9">
    <source>
        <dbReference type="ARBA" id="ARBA00022777"/>
    </source>
</evidence>
<dbReference type="PRINTS" id="PR00344">
    <property type="entry name" value="BCTRLSENSOR"/>
</dbReference>
<evidence type="ECO:0000256" key="5">
    <source>
        <dbReference type="ARBA" id="ARBA00022553"/>
    </source>
</evidence>
<gene>
    <name evidence="17" type="ORF">QJ522_06480</name>
</gene>
<dbReference type="SUPFAM" id="SSF47384">
    <property type="entry name" value="Homodimeric domain of signal transducing histidine kinase"/>
    <property type="match status" value="1"/>
</dbReference>
<dbReference type="InterPro" id="IPR029151">
    <property type="entry name" value="Sensor-like_sf"/>
</dbReference>
<evidence type="ECO:0000259" key="15">
    <source>
        <dbReference type="PROSITE" id="PS50109"/>
    </source>
</evidence>